<comment type="caution">
    <text evidence="1">The sequence shown here is derived from an EMBL/GenBank/DDBJ whole genome shotgun (WGS) entry which is preliminary data.</text>
</comment>
<proteinExistence type="predicted"/>
<organism evidence="1 2">
    <name type="scientific">Methanoliparum thermophilum</name>
    <dbReference type="NCBI Taxonomy" id="2491083"/>
    <lineage>
        <taxon>Archaea</taxon>
        <taxon>Methanobacteriati</taxon>
        <taxon>Methanobacteriota</taxon>
        <taxon>Candidatus Methanoliparia</taxon>
        <taxon>Candidatus Methanoliparales</taxon>
        <taxon>Candidatus Methanoliparaceae</taxon>
        <taxon>Candidatus Methanoliparum</taxon>
    </lineage>
</organism>
<dbReference type="Pfam" id="PF09887">
    <property type="entry name" value="DUF2114"/>
    <property type="match status" value="1"/>
</dbReference>
<dbReference type="EMBL" id="RXIF01000004">
    <property type="protein sequence ID" value="RZN65014.1"/>
    <property type="molecule type" value="Genomic_DNA"/>
</dbReference>
<protein>
    <submittedName>
        <fullName evidence="1">Methanogenesis marker 14 protein</fullName>
    </submittedName>
</protein>
<name>A0A520KT07_METT2</name>
<sequence length="510" mass="56094">MKIFLTRRGNPVPRFAKSEKIDVLRIKGFRRVSSMKDWSKDVYYIVASVEVGNTTTKCILTATNLNEGKTYILNKKIRMTRNVRAPKQGEEIFGKTLDGVPLTRESITELVRDTLIDAHKEVGLNIKTDLDFVVRSTGVVANFSSPDDVGMFILALADGCIAAGVPTRNMTPAISKDALPKHIQKFSMLDKVYFDGAVGSVLPPFGSTGVEVVANEMEGELATVGIKEGAKWAGIDYRNPCASLDFGTTLDGRITNDDLPYAKTIGNFCGLAGAIPDNLVRGAYNKRDISALDVIKDQDGRMNSFIKRKNSFYKVSKTYIEEINEIIKIEKVPNNAKMYGLVPVNAEAAIKNDIVLIGCDVGKNGDRFGELREIGRRIVDEKGIDTLYYVIDEICSTVAERLIRVAIDEELINSKTAIGFTGRAIITGFKPFLILEKIGGLSLYNKPVDNVVFVDDGLARGAAMMARCMNSLGNPKNPIGGVRNGRCILKDRIKYQKKDKRGIYGGNNHS</sequence>
<dbReference type="PIRSF" id="PIRSF016937">
    <property type="entry name" value="UCP016937"/>
    <property type="match status" value="1"/>
</dbReference>
<reference evidence="1 2" key="1">
    <citation type="journal article" date="2019" name="Nat. Microbiol.">
        <title>Wide diversity of methane and short-chain alkane metabolisms in uncultured archaea.</title>
        <authorList>
            <person name="Borrel G."/>
            <person name="Adam P.S."/>
            <person name="McKay L.J."/>
            <person name="Chen L.X."/>
            <person name="Sierra-Garcia I.N."/>
            <person name="Sieber C.M."/>
            <person name="Letourneur Q."/>
            <person name="Ghozlane A."/>
            <person name="Andersen G.L."/>
            <person name="Li W.J."/>
            <person name="Hallam S.J."/>
            <person name="Muyzer G."/>
            <person name="de Oliveira V.M."/>
            <person name="Inskeep W.P."/>
            <person name="Banfield J.F."/>
            <person name="Gribaldo S."/>
        </authorList>
    </citation>
    <scope>NUCLEOTIDE SEQUENCE [LARGE SCALE GENOMIC DNA]</scope>
    <source>
        <strain evidence="1">NM1a</strain>
    </source>
</reference>
<evidence type="ECO:0000313" key="1">
    <source>
        <dbReference type="EMBL" id="RZN65014.1"/>
    </source>
</evidence>
<evidence type="ECO:0000313" key="2">
    <source>
        <dbReference type="Proteomes" id="UP000317158"/>
    </source>
</evidence>
<dbReference type="Proteomes" id="UP000317158">
    <property type="component" value="Unassembled WGS sequence"/>
</dbReference>
<dbReference type="AlphaFoldDB" id="A0A520KT07"/>
<gene>
    <name evidence="1" type="ORF">EF806_02940</name>
</gene>
<dbReference type="NCBIfam" id="TIGR03285">
    <property type="entry name" value="methan_mark_14"/>
    <property type="match status" value="1"/>
</dbReference>
<dbReference type="InterPro" id="IPR008303">
    <property type="entry name" value="Methan_mark_14"/>
</dbReference>
<accession>A0A520KT07</accession>